<evidence type="ECO:0000313" key="3">
    <source>
        <dbReference type="Proteomes" id="UP000322634"/>
    </source>
</evidence>
<gene>
    <name evidence="2" type="ORF">FXF65_07170</name>
</gene>
<accession>A0A5D0UDC3</accession>
<keyword evidence="1" id="KW-0472">Membrane</keyword>
<reference evidence="2 3" key="1">
    <citation type="submission" date="2019-08" db="EMBL/GenBank/DDBJ databases">
        <title>Actinomadura sp. nov. CYP1-5 isolated from mountain soil.</title>
        <authorList>
            <person name="Songsumanus A."/>
            <person name="Kuncharoen N."/>
            <person name="Kudo T."/>
            <person name="Yuki M."/>
            <person name="Igarashi Y."/>
            <person name="Tanasupawat S."/>
        </authorList>
    </citation>
    <scope>NUCLEOTIDE SEQUENCE [LARGE SCALE GENOMIC DNA]</scope>
    <source>
        <strain evidence="2 3">GKU157</strain>
    </source>
</reference>
<dbReference type="AlphaFoldDB" id="A0A5D0UDC3"/>
<organism evidence="2 3">
    <name type="scientific">Actinomadura syzygii</name>
    <dbReference type="NCBI Taxonomy" id="1427538"/>
    <lineage>
        <taxon>Bacteria</taxon>
        <taxon>Bacillati</taxon>
        <taxon>Actinomycetota</taxon>
        <taxon>Actinomycetes</taxon>
        <taxon>Streptosporangiales</taxon>
        <taxon>Thermomonosporaceae</taxon>
        <taxon>Actinomadura</taxon>
    </lineage>
</organism>
<keyword evidence="1" id="KW-1133">Transmembrane helix</keyword>
<feature type="transmembrane region" description="Helical" evidence="1">
    <location>
        <begin position="20"/>
        <end position="41"/>
    </location>
</feature>
<protein>
    <submittedName>
        <fullName evidence="2">Uncharacterized protein</fullName>
    </submittedName>
</protein>
<dbReference type="EMBL" id="VSFF01000003">
    <property type="protein sequence ID" value="TYC16388.1"/>
    <property type="molecule type" value="Genomic_DNA"/>
</dbReference>
<proteinExistence type="predicted"/>
<name>A0A5D0UDC3_9ACTN</name>
<dbReference type="RefSeq" id="WP_148348943.1">
    <property type="nucleotide sequence ID" value="NZ_JBHSBF010000020.1"/>
</dbReference>
<sequence>MWAGAAATNAGVDLADTLTATLAPLPVAALATGLAVLLFGARPRLTVPGSASAAVAAYLIETIGPASRVVKE</sequence>
<evidence type="ECO:0000256" key="1">
    <source>
        <dbReference type="SAM" id="Phobius"/>
    </source>
</evidence>
<comment type="caution">
    <text evidence="2">The sequence shown here is derived from an EMBL/GenBank/DDBJ whole genome shotgun (WGS) entry which is preliminary data.</text>
</comment>
<evidence type="ECO:0000313" key="2">
    <source>
        <dbReference type="EMBL" id="TYC16388.1"/>
    </source>
</evidence>
<keyword evidence="1" id="KW-0812">Transmembrane</keyword>
<dbReference type="Proteomes" id="UP000322634">
    <property type="component" value="Unassembled WGS sequence"/>
</dbReference>
<keyword evidence="3" id="KW-1185">Reference proteome</keyword>